<dbReference type="Proteomes" id="UP000054321">
    <property type="component" value="Unassembled WGS sequence"/>
</dbReference>
<reference evidence="1 2" key="1">
    <citation type="submission" date="2014-04" db="EMBL/GenBank/DDBJ databases">
        <authorList>
            <consortium name="DOE Joint Genome Institute"/>
            <person name="Kuo A."/>
            <person name="Martino E."/>
            <person name="Perotto S."/>
            <person name="Kohler A."/>
            <person name="Nagy L.G."/>
            <person name="Floudas D."/>
            <person name="Copeland A."/>
            <person name="Barry K.W."/>
            <person name="Cichocki N."/>
            <person name="Veneault-Fourrey C."/>
            <person name="LaButti K."/>
            <person name="Lindquist E.A."/>
            <person name="Lipzen A."/>
            <person name="Lundell T."/>
            <person name="Morin E."/>
            <person name="Murat C."/>
            <person name="Sun H."/>
            <person name="Tunlid A."/>
            <person name="Henrissat B."/>
            <person name="Grigoriev I.V."/>
            <person name="Hibbett D.S."/>
            <person name="Martin F."/>
            <person name="Nordberg H.P."/>
            <person name="Cantor M.N."/>
            <person name="Hua S.X."/>
        </authorList>
    </citation>
    <scope>NUCLEOTIDE SEQUENCE [LARGE SCALE GENOMIC DNA]</scope>
    <source>
        <strain evidence="1 2">Zn</strain>
    </source>
</reference>
<evidence type="ECO:0008006" key="3">
    <source>
        <dbReference type="Google" id="ProtNLM"/>
    </source>
</evidence>
<dbReference type="InParanoid" id="A0A0C3GL12"/>
<dbReference type="HOGENOM" id="CLU_1256383_0_0_1"/>
<sequence length="220" mass="24471">MDWGDICFDNSCTKLSRASDKLPAMSGISTRFGEARGWTYLAGLWREDPDLARQLMWHANTPTARPSVGIHLPSWSWASINSSFSNFDIPSSTITFRIIDHEVLYGLNRYGTPRSAKLIVDGPCIPAIIEYRPVSVTSFSPEVELESRKVNFFLRIGESRAMIMPDFSFNKPGEGHVHSGEGVMLLVCSLEKEGLFCAVGLVLKAVDVSRQIFERIGLAL</sequence>
<proteinExistence type="predicted"/>
<protein>
    <recommendedName>
        <fullName evidence="3">Heterokaryon incompatibility domain-containing protein</fullName>
    </recommendedName>
</protein>
<name>A0A0C3GL12_OIDMZ</name>
<evidence type="ECO:0000313" key="2">
    <source>
        <dbReference type="Proteomes" id="UP000054321"/>
    </source>
</evidence>
<keyword evidence="2" id="KW-1185">Reference proteome</keyword>
<accession>A0A0C3GL12</accession>
<dbReference type="AlphaFoldDB" id="A0A0C3GL12"/>
<gene>
    <name evidence="1" type="ORF">OIDMADRAFT_20650</name>
</gene>
<dbReference type="PANTHER" id="PTHR33112">
    <property type="entry name" value="DOMAIN PROTEIN, PUTATIVE-RELATED"/>
    <property type="match status" value="1"/>
</dbReference>
<organism evidence="1 2">
    <name type="scientific">Oidiodendron maius (strain Zn)</name>
    <dbReference type="NCBI Taxonomy" id="913774"/>
    <lineage>
        <taxon>Eukaryota</taxon>
        <taxon>Fungi</taxon>
        <taxon>Dikarya</taxon>
        <taxon>Ascomycota</taxon>
        <taxon>Pezizomycotina</taxon>
        <taxon>Leotiomycetes</taxon>
        <taxon>Leotiomycetes incertae sedis</taxon>
        <taxon>Myxotrichaceae</taxon>
        <taxon>Oidiodendron</taxon>
    </lineage>
</organism>
<reference evidence="2" key="2">
    <citation type="submission" date="2015-01" db="EMBL/GenBank/DDBJ databases">
        <title>Evolutionary Origins and Diversification of the Mycorrhizal Mutualists.</title>
        <authorList>
            <consortium name="DOE Joint Genome Institute"/>
            <consortium name="Mycorrhizal Genomics Consortium"/>
            <person name="Kohler A."/>
            <person name="Kuo A."/>
            <person name="Nagy L.G."/>
            <person name="Floudas D."/>
            <person name="Copeland A."/>
            <person name="Barry K.W."/>
            <person name="Cichocki N."/>
            <person name="Veneault-Fourrey C."/>
            <person name="LaButti K."/>
            <person name="Lindquist E.A."/>
            <person name="Lipzen A."/>
            <person name="Lundell T."/>
            <person name="Morin E."/>
            <person name="Murat C."/>
            <person name="Riley R."/>
            <person name="Ohm R."/>
            <person name="Sun H."/>
            <person name="Tunlid A."/>
            <person name="Henrissat B."/>
            <person name="Grigoriev I.V."/>
            <person name="Hibbett D.S."/>
            <person name="Martin F."/>
        </authorList>
    </citation>
    <scope>NUCLEOTIDE SEQUENCE [LARGE SCALE GENOMIC DNA]</scope>
    <source>
        <strain evidence="2">Zn</strain>
    </source>
</reference>
<dbReference type="PANTHER" id="PTHR33112:SF16">
    <property type="entry name" value="HETEROKARYON INCOMPATIBILITY DOMAIN-CONTAINING PROTEIN"/>
    <property type="match status" value="1"/>
</dbReference>
<evidence type="ECO:0000313" key="1">
    <source>
        <dbReference type="EMBL" id="KIM96815.1"/>
    </source>
</evidence>
<dbReference type="EMBL" id="KN832883">
    <property type="protein sequence ID" value="KIM96815.1"/>
    <property type="molecule type" value="Genomic_DNA"/>
</dbReference>